<dbReference type="SUPFAM" id="SSF52047">
    <property type="entry name" value="RNI-like"/>
    <property type="match status" value="1"/>
</dbReference>
<evidence type="ECO:0000256" key="1">
    <source>
        <dbReference type="ARBA" id="ARBA00004251"/>
    </source>
</evidence>
<dbReference type="Gramene" id="TraesKAR6A01G0067750.1">
    <property type="protein sequence ID" value="cds.TraesKAR6A01G0067750.1"/>
    <property type="gene ID" value="TraesKAR6A01G0067750"/>
</dbReference>
<keyword evidence="6 13" id="KW-0732">Signal</keyword>
<dbReference type="PANTHER" id="PTHR48052">
    <property type="entry name" value="UNNAMED PRODUCT"/>
    <property type="match status" value="1"/>
</dbReference>
<dbReference type="SUPFAM" id="SSF52058">
    <property type="entry name" value="L domain-like"/>
    <property type="match status" value="1"/>
</dbReference>
<evidence type="ECO:0000256" key="12">
    <source>
        <dbReference type="SAM" id="Phobius"/>
    </source>
</evidence>
<evidence type="ECO:0000256" key="9">
    <source>
        <dbReference type="ARBA" id="ARBA00023136"/>
    </source>
</evidence>
<sequence length="717" mass="78452">MQLLSHLCRNRLPIPFFGLAVVLLVSLASPTSSCTEQEKSSLIQLLDGFSQDGGLTVSWRSDTDCCSWEGIACSTDKTVTDVSLASHGLEGVISPFLGNLTGLLHLNLSHNSLSGGLPLELVSSSSIIVLDISFNRLRGALHELPSSAPDRPLQVLNISSNLLTGPFPSIIWKKMDNLIALNASNNSFTGRIPSDLCNTSPSFAVLDLCFNKLSGSVPPGLGNCSMLRVLRAGYNNLSGTLPDELFNATSLECLSFPNNDLHGVLDSDRIISLRNLQILDLGWNNFNGRIPDSIGDLKRLEEFHLQYNNLSGELPSTLSKCKNLIRIDLRSNYFSGELTKVNFSNLSNLKTLDLWLNNFTGVVPESIYSCSNLTALRLAANNFHGELSLRIGNLKYLSFLSLGKNNFTNITNAFQILKSSKKLSTLLIGNNFRGELMPQDDMIDGFENLQFLDMDGCQLSGKIPLWISRFTNLEMLILRSNQLTGPIPGWINSLSHLFYMDVSNNNLTGEIPLTLMEMSMLKSTGNSSHLGPWVFELPLYIDPSLQYLADTSFPLVLNLSNNNFTGVIPPQIGQLKVLGVLDFSFNKLSGQIPQSICNLTNLQVLDLSNNNLTGDIPSALNNLHFLSRFNISDNDLEGLIPSGGQFSTFEVSSFDGNPKLCGSMLVHRCGSAKAPPATILSTKQLDYKVAFAIAFSAFFGVGVLYDQIVLSRYLNLG</sequence>
<evidence type="ECO:0000256" key="4">
    <source>
        <dbReference type="ARBA" id="ARBA00022614"/>
    </source>
</evidence>
<dbReference type="PANTHER" id="PTHR48052:SF81">
    <property type="entry name" value="LEUCINE-RICH REPEAT-CONTAINING N-TERMINAL PLANT-TYPE DOMAIN-CONTAINING PROTEIN"/>
    <property type="match status" value="1"/>
</dbReference>
<dbReference type="Gramene" id="TraesCS6A02G127300.1">
    <property type="protein sequence ID" value="TraesCS6A02G127300.1.cds1"/>
    <property type="gene ID" value="TraesCS6A02G127300"/>
</dbReference>
<dbReference type="EnsemblPlants" id="TraesCS6A02G127300.1">
    <property type="protein sequence ID" value="TraesCS6A02G127300.1.cds1"/>
    <property type="gene ID" value="TraesCS6A02G127300"/>
</dbReference>
<evidence type="ECO:0000256" key="10">
    <source>
        <dbReference type="ARBA" id="ARBA00023170"/>
    </source>
</evidence>
<feature type="domain" description="Leucine-rich repeat-containing N-terminal plant-type" evidence="14">
    <location>
        <begin position="37"/>
        <end position="74"/>
    </location>
</feature>
<keyword evidence="8 12" id="KW-1133">Transmembrane helix</keyword>
<evidence type="ECO:0000313" key="16">
    <source>
        <dbReference type="Proteomes" id="UP000019116"/>
    </source>
</evidence>
<protein>
    <recommendedName>
        <fullName evidence="14">Leucine-rich repeat-containing N-terminal plant-type domain-containing protein</fullName>
    </recommendedName>
</protein>
<comment type="similarity">
    <text evidence="2">Belongs to the RLP family.</text>
</comment>
<evidence type="ECO:0000256" key="7">
    <source>
        <dbReference type="ARBA" id="ARBA00022737"/>
    </source>
</evidence>
<keyword evidence="4" id="KW-0433">Leucine-rich repeat</keyword>
<keyword evidence="16" id="KW-1185">Reference proteome</keyword>
<keyword evidence="7" id="KW-0677">Repeat</keyword>
<dbReference type="GO" id="GO:0051606">
    <property type="term" value="P:detection of stimulus"/>
    <property type="evidence" value="ECO:0007669"/>
    <property type="project" value="UniProtKB-ARBA"/>
</dbReference>
<keyword evidence="10" id="KW-0675">Receptor</keyword>
<dbReference type="Pfam" id="PF08263">
    <property type="entry name" value="LRRNT_2"/>
    <property type="match status" value="1"/>
</dbReference>
<reference evidence="15" key="2">
    <citation type="submission" date="2018-10" db="UniProtKB">
        <authorList>
            <consortium name="EnsemblPlants"/>
        </authorList>
    </citation>
    <scope>IDENTIFICATION</scope>
</reference>
<dbReference type="Pfam" id="PF00560">
    <property type="entry name" value="LRR_1"/>
    <property type="match status" value="9"/>
</dbReference>
<evidence type="ECO:0000256" key="13">
    <source>
        <dbReference type="SAM" id="SignalP"/>
    </source>
</evidence>
<dbReference type="InterPro" id="IPR001611">
    <property type="entry name" value="Leu-rich_rpt"/>
</dbReference>
<dbReference type="STRING" id="4565.A0A3B6NMK2"/>
<dbReference type="AlphaFoldDB" id="A0A3B6NMK2"/>
<dbReference type="Gramene" id="TraesCS6A03G0302600.1">
    <property type="protein sequence ID" value="TraesCS6A03G0302600.1.CDS1"/>
    <property type="gene ID" value="TraesCS6A03G0302600"/>
</dbReference>
<dbReference type="Gene3D" id="3.80.10.10">
    <property type="entry name" value="Ribonuclease Inhibitor"/>
    <property type="match status" value="2"/>
</dbReference>
<dbReference type="Gramene" id="TraesCLE_scaffold_102539_01G000100.1">
    <property type="protein sequence ID" value="TraesCLE_scaffold_102539_01G000100.1"/>
    <property type="gene ID" value="TraesCLE_scaffold_102539_01G000100"/>
</dbReference>
<organism evidence="15">
    <name type="scientific">Triticum aestivum</name>
    <name type="common">Wheat</name>
    <dbReference type="NCBI Taxonomy" id="4565"/>
    <lineage>
        <taxon>Eukaryota</taxon>
        <taxon>Viridiplantae</taxon>
        <taxon>Streptophyta</taxon>
        <taxon>Embryophyta</taxon>
        <taxon>Tracheophyta</taxon>
        <taxon>Spermatophyta</taxon>
        <taxon>Magnoliopsida</taxon>
        <taxon>Liliopsida</taxon>
        <taxon>Poales</taxon>
        <taxon>Poaceae</taxon>
        <taxon>BOP clade</taxon>
        <taxon>Pooideae</taxon>
        <taxon>Triticodae</taxon>
        <taxon>Triticeae</taxon>
        <taxon>Triticinae</taxon>
        <taxon>Triticum</taxon>
    </lineage>
</organism>
<keyword evidence="11" id="KW-0325">Glycoprotein</keyword>
<feature type="signal peptide" evidence="13">
    <location>
        <begin position="1"/>
        <end position="33"/>
    </location>
</feature>
<dbReference type="Gramene" id="TraesCAD_scaffold_030938_01G000400.1">
    <property type="protein sequence ID" value="TraesCAD_scaffold_030938_01G000400.1"/>
    <property type="gene ID" value="TraesCAD_scaffold_030938_01G000400"/>
</dbReference>
<keyword evidence="5 12" id="KW-0812">Transmembrane</keyword>
<dbReference type="Proteomes" id="UP000019116">
    <property type="component" value="Chromosome 6A"/>
</dbReference>
<dbReference type="SMART" id="SM00369">
    <property type="entry name" value="LRR_TYP"/>
    <property type="match status" value="7"/>
</dbReference>
<evidence type="ECO:0000256" key="3">
    <source>
        <dbReference type="ARBA" id="ARBA00022475"/>
    </source>
</evidence>
<dbReference type="FunFam" id="3.80.10.10:FF:000403">
    <property type="entry name" value="Receptor-like protein 2"/>
    <property type="match status" value="1"/>
</dbReference>
<dbReference type="InterPro" id="IPR003591">
    <property type="entry name" value="Leu-rich_rpt_typical-subtyp"/>
</dbReference>
<dbReference type="Pfam" id="PF13855">
    <property type="entry name" value="LRR_8"/>
    <property type="match status" value="2"/>
</dbReference>
<evidence type="ECO:0000256" key="6">
    <source>
        <dbReference type="ARBA" id="ARBA00022729"/>
    </source>
</evidence>
<evidence type="ECO:0000256" key="11">
    <source>
        <dbReference type="ARBA" id="ARBA00023180"/>
    </source>
</evidence>
<dbReference type="Gramene" id="TraesPARA_EIv1.0_1917840.1">
    <property type="protein sequence ID" value="TraesPARA_EIv1.0_1917840.1.CDS1"/>
    <property type="gene ID" value="TraesPARA_EIv1.0_1917840"/>
</dbReference>
<evidence type="ECO:0000256" key="5">
    <source>
        <dbReference type="ARBA" id="ARBA00022692"/>
    </source>
</evidence>
<feature type="chain" id="PRO_5043178438" description="Leucine-rich repeat-containing N-terminal plant-type domain-containing protein" evidence="13">
    <location>
        <begin position="34"/>
        <end position="717"/>
    </location>
</feature>
<dbReference type="OrthoDB" id="1740823at2759"/>
<dbReference type="PRINTS" id="PR00019">
    <property type="entry name" value="LEURICHRPT"/>
</dbReference>
<proteinExistence type="inferred from homology"/>
<dbReference type="InterPro" id="IPR032675">
    <property type="entry name" value="LRR_dom_sf"/>
</dbReference>
<dbReference type="Gramene" id="TraesWEE_scaffold_068911_01G000200.1">
    <property type="protein sequence ID" value="TraesWEE_scaffold_068911_01G000200.1"/>
    <property type="gene ID" value="TraesWEE_scaffold_068911_01G000200"/>
</dbReference>
<dbReference type="Gramene" id="TraesROB_scaffold_106080_01G000300.1">
    <property type="protein sequence ID" value="TraesROB_scaffold_106080_01G000300.1"/>
    <property type="gene ID" value="TraesROB_scaffold_106080_01G000300"/>
</dbReference>
<evidence type="ECO:0000256" key="8">
    <source>
        <dbReference type="ARBA" id="ARBA00022989"/>
    </source>
</evidence>
<dbReference type="FunFam" id="3.80.10.10:FF:000213">
    <property type="entry name" value="Tyrosine-sulfated glycopeptide receptor 1"/>
    <property type="match status" value="1"/>
</dbReference>
<dbReference type="SUPFAM" id="SSF52075">
    <property type="entry name" value="Outer arm dynein light chain 1"/>
    <property type="match status" value="1"/>
</dbReference>
<evidence type="ECO:0000313" key="15">
    <source>
        <dbReference type="EnsemblPlants" id="TraesCS6A02G127300.1.cds1"/>
    </source>
</evidence>
<accession>A0A3B6NMK2</accession>
<name>A0A3B6NMK2_WHEAT</name>
<dbReference type="PROSITE" id="PS51450">
    <property type="entry name" value="LRR"/>
    <property type="match status" value="1"/>
</dbReference>
<dbReference type="FunFam" id="3.80.10.10:FF:000470">
    <property type="entry name" value="LRR receptor-like serine/threonine-protein kinase RPK2"/>
    <property type="match status" value="1"/>
</dbReference>
<dbReference type="PaxDb" id="4565-Traes_6AS_E583BA203.1"/>
<dbReference type="FunFam" id="3.80.10.10:FF:000530">
    <property type="entry name" value="Receptor-like protein 2"/>
    <property type="match status" value="1"/>
</dbReference>
<evidence type="ECO:0000259" key="14">
    <source>
        <dbReference type="Pfam" id="PF08263"/>
    </source>
</evidence>
<dbReference type="GO" id="GO:0005886">
    <property type="term" value="C:plasma membrane"/>
    <property type="evidence" value="ECO:0007669"/>
    <property type="project" value="UniProtKB-SubCell"/>
</dbReference>
<dbReference type="SMR" id="A0A3B6NMK2"/>
<keyword evidence="9 12" id="KW-0472">Membrane</keyword>
<feature type="transmembrane region" description="Helical" evidence="12">
    <location>
        <begin position="687"/>
        <end position="705"/>
    </location>
</feature>
<evidence type="ECO:0000256" key="2">
    <source>
        <dbReference type="ARBA" id="ARBA00009592"/>
    </source>
</evidence>
<keyword evidence="3" id="KW-1003">Cell membrane</keyword>
<dbReference type="InterPro" id="IPR013210">
    <property type="entry name" value="LRR_N_plant-typ"/>
</dbReference>
<reference evidence="15" key="1">
    <citation type="submission" date="2018-08" db="EMBL/GenBank/DDBJ databases">
        <authorList>
            <person name="Rossello M."/>
        </authorList>
    </citation>
    <scope>NUCLEOTIDE SEQUENCE [LARGE SCALE GENOMIC DNA]</scope>
    <source>
        <strain evidence="15">cv. Chinese Spring</strain>
    </source>
</reference>
<comment type="subcellular location">
    <subcellularLocation>
        <location evidence="1">Cell membrane</location>
        <topology evidence="1">Single-pass type I membrane protein</topology>
    </subcellularLocation>
</comment>